<gene>
    <name evidence="1" type="ORF">SORBI_3010G105900</name>
</gene>
<evidence type="ECO:0000313" key="1">
    <source>
        <dbReference type="EMBL" id="KXG19722.1"/>
    </source>
</evidence>
<organism evidence="1 2">
    <name type="scientific">Sorghum bicolor</name>
    <name type="common">Sorghum</name>
    <name type="synonym">Sorghum vulgare</name>
    <dbReference type="NCBI Taxonomy" id="4558"/>
    <lineage>
        <taxon>Eukaryota</taxon>
        <taxon>Viridiplantae</taxon>
        <taxon>Streptophyta</taxon>
        <taxon>Embryophyta</taxon>
        <taxon>Tracheophyta</taxon>
        <taxon>Spermatophyta</taxon>
        <taxon>Magnoliopsida</taxon>
        <taxon>Liliopsida</taxon>
        <taxon>Poales</taxon>
        <taxon>Poaceae</taxon>
        <taxon>PACMAD clade</taxon>
        <taxon>Panicoideae</taxon>
        <taxon>Andropogonodae</taxon>
        <taxon>Andropogoneae</taxon>
        <taxon>Sorghinae</taxon>
        <taxon>Sorghum</taxon>
    </lineage>
</organism>
<name>A0A194YIC8_SORBI</name>
<keyword evidence="2" id="KW-1185">Reference proteome</keyword>
<accession>A0A194YIC8</accession>
<evidence type="ECO:0000313" key="2">
    <source>
        <dbReference type="Proteomes" id="UP000000768"/>
    </source>
</evidence>
<dbReference type="EMBL" id="CM000769">
    <property type="protein sequence ID" value="KXG19722.1"/>
    <property type="molecule type" value="Genomic_DNA"/>
</dbReference>
<reference evidence="2" key="2">
    <citation type="journal article" date="2018" name="Plant J.">
        <title>The Sorghum bicolor reference genome: improved assembly, gene annotations, a transcriptome atlas, and signatures of genome organization.</title>
        <authorList>
            <person name="McCormick R.F."/>
            <person name="Truong S.K."/>
            <person name="Sreedasyam A."/>
            <person name="Jenkins J."/>
            <person name="Shu S."/>
            <person name="Sims D."/>
            <person name="Kennedy M."/>
            <person name="Amirebrahimi M."/>
            <person name="Weers B.D."/>
            <person name="McKinley B."/>
            <person name="Mattison A."/>
            <person name="Morishige D.T."/>
            <person name="Grimwood J."/>
            <person name="Schmutz J."/>
            <person name="Mullet J.E."/>
        </authorList>
    </citation>
    <scope>NUCLEOTIDE SEQUENCE [LARGE SCALE GENOMIC DNA]</scope>
    <source>
        <strain evidence="2">cv. BTx623</strain>
    </source>
</reference>
<protein>
    <submittedName>
        <fullName evidence="1">Uncharacterized protein</fullName>
    </submittedName>
</protein>
<dbReference type="Gramene" id="KXG19722">
    <property type="protein sequence ID" value="KXG19722"/>
    <property type="gene ID" value="SORBI_3010G105900"/>
</dbReference>
<proteinExistence type="predicted"/>
<sequence length="155" mass="17134">MKLLGATIVTAEDAAGPLPIRPKATTLSFLDEGVAVGSISTVKNDGGALRGQQYMVWAWGILARKRKSRMPQLDPARSAWRQHPRTARLFAGDDVWEHEPRASPHETTDFLSHFIQLGTSGCFSQKLNYTDELYSRAVHALRGLGRSMMGRANMP</sequence>
<dbReference type="Proteomes" id="UP000000768">
    <property type="component" value="Chromosome 10"/>
</dbReference>
<dbReference type="InParanoid" id="A0A194YIC8"/>
<reference evidence="1 2" key="1">
    <citation type="journal article" date="2009" name="Nature">
        <title>The Sorghum bicolor genome and the diversification of grasses.</title>
        <authorList>
            <person name="Paterson A.H."/>
            <person name="Bowers J.E."/>
            <person name="Bruggmann R."/>
            <person name="Dubchak I."/>
            <person name="Grimwood J."/>
            <person name="Gundlach H."/>
            <person name="Haberer G."/>
            <person name="Hellsten U."/>
            <person name="Mitros T."/>
            <person name="Poliakov A."/>
            <person name="Schmutz J."/>
            <person name="Spannagl M."/>
            <person name="Tang H."/>
            <person name="Wang X."/>
            <person name="Wicker T."/>
            <person name="Bharti A.K."/>
            <person name="Chapman J."/>
            <person name="Feltus F.A."/>
            <person name="Gowik U."/>
            <person name="Grigoriev I.V."/>
            <person name="Lyons E."/>
            <person name="Maher C.A."/>
            <person name="Martis M."/>
            <person name="Narechania A."/>
            <person name="Otillar R.P."/>
            <person name="Penning B.W."/>
            <person name="Salamov A.A."/>
            <person name="Wang Y."/>
            <person name="Zhang L."/>
            <person name="Carpita N.C."/>
            <person name="Freeling M."/>
            <person name="Gingle A.R."/>
            <person name="Hash C.T."/>
            <person name="Keller B."/>
            <person name="Klein P."/>
            <person name="Kresovich S."/>
            <person name="McCann M.C."/>
            <person name="Ming R."/>
            <person name="Peterson D.G."/>
            <person name="Mehboob-ur-Rahman"/>
            <person name="Ware D."/>
            <person name="Westhoff P."/>
            <person name="Mayer K.F."/>
            <person name="Messing J."/>
            <person name="Rokhsar D.S."/>
        </authorList>
    </citation>
    <scope>NUCLEOTIDE SEQUENCE [LARGE SCALE GENOMIC DNA]</scope>
    <source>
        <strain evidence="2">cv. BTx623</strain>
    </source>
</reference>
<dbReference type="AlphaFoldDB" id="A0A194YIC8"/>